<keyword evidence="6" id="KW-0067">ATP-binding</keyword>
<dbReference type="Proteomes" id="UP000070444">
    <property type="component" value="Unassembled WGS sequence"/>
</dbReference>
<feature type="active site" description="Proton acceptor" evidence="5">
    <location>
        <position position="194"/>
    </location>
</feature>
<dbReference type="PANTHER" id="PTHR11782">
    <property type="entry name" value="ADENOSINE/GUANOSINE DIPHOSPHATASE"/>
    <property type="match status" value="1"/>
</dbReference>
<reference evidence="8 9" key="1">
    <citation type="journal article" date="2015" name="Genome Biol. Evol.">
        <title>Phylogenomic analyses indicate that early fungi evolved digesting cell walls of algal ancestors of land plants.</title>
        <authorList>
            <person name="Chang Y."/>
            <person name="Wang S."/>
            <person name="Sekimoto S."/>
            <person name="Aerts A.L."/>
            <person name="Choi C."/>
            <person name="Clum A."/>
            <person name="LaButti K.M."/>
            <person name="Lindquist E.A."/>
            <person name="Yee Ngan C."/>
            <person name="Ohm R.A."/>
            <person name="Salamov A.A."/>
            <person name="Grigoriev I.V."/>
            <person name="Spatafora J.W."/>
            <person name="Berbee M.L."/>
        </authorList>
    </citation>
    <scope>NUCLEOTIDE SEQUENCE [LARGE SCALE GENOMIC DNA]</scope>
    <source>
        <strain evidence="8 9">NRRL 28638</strain>
    </source>
</reference>
<dbReference type="Gene3D" id="3.30.420.150">
    <property type="entry name" value="Exopolyphosphatase. Domain 2"/>
    <property type="match status" value="1"/>
</dbReference>
<dbReference type="GO" id="GO:0009134">
    <property type="term" value="P:nucleoside diphosphate catabolic process"/>
    <property type="evidence" value="ECO:0007669"/>
    <property type="project" value="TreeGrafter"/>
</dbReference>
<gene>
    <name evidence="8" type="ORF">CONCODRAFT_7599</name>
</gene>
<keyword evidence="7" id="KW-0732">Signal</keyword>
<evidence type="ECO:0000256" key="3">
    <source>
        <dbReference type="ARBA" id="ARBA00037742"/>
    </source>
</evidence>
<dbReference type="GO" id="GO:0004382">
    <property type="term" value="F:GDP phosphatase activity"/>
    <property type="evidence" value="ECO:0007669"/>
    <property type="project" value="UniProtKB-EC"/>
</dbReference>
<dbReference type="Pfam" id="PF01150">
    <property type="entry name" value="GDA1_CD39"/>
    <property type="match status" value="1"/>
</dbReference>
<dbReference type="GO" id="GO:0017111">
    <property type="term" value="F:ribonucleoside triphosphate phosphatase activity"/>
    <property type="evidence" value="ECO:0007669"/>
    <property type="project" value="TreeGrafter"/>
</dbReference>
<organism evidence="8 9">
    <name type="scientific">Conidiobolus coronatus (strain ATCC 28846 / CBS 209.66 / NRRL 28638)</name>
    <name type="common">Delacroixia coronata</name>
    <dbReference type="NCBI Taxonomy" id="796925"/>
    <lineage>
        <taxon>Eukaryota</taxon>
        <taxon>Fungi</taxon>
        <taxon>Fungi incertae sedis</taxon>
        <taxon>Zoopagomycota</taxon>
        <taxon>Entomophthoromycotina</taxon>
        <taxon>Entomophthoromycetes</taxon>
        <taxon>Entomophthorales</taxon>
        <taxon>Ancylistaceae</taxon>
        <taxon>Conidiobolus</taxon>
    </lineage>
</organism>
<dbReference type="EMBL" id="KQ964519">
    <property type="protein sequence ID" value="KXN69900.1"/>
    <property type="molecule type" value="Genomic_DNA"/>
</dbReference>
<protein>
    <recommendedName>
        <fullName evidence="4">guanosine-diphosphatase</fullName>
        <ecNumber evidence="4">3.6.1.42</ecNumber>
    </recommendedName>
</protein>
<dbReference type="PANTHER" id="PTHR11782:SF83">
    <property type="entry name" value="GUANOSINE-DIPHOSPHATASE"/>
    <property type="match status" value="1"/>
</dbReference>
<keyword evidence="6" id="KW-0547">Nucleotide-binding</keyword>
<comment type="similarity">
    <text evidence="1">Belongs to the GDA1/CD39 NTPase family.</text>
</comment>
<dbReference type="Gene3D" id="3.30.420.40">
    <property type="match status" value="1"/>
</dbReference>
<sequence length="487" mass="54605">MIWSRYVSLLLVNLSVYSTASIKYAKRDYKVKESESINADGNIDVVDQVQGSDDMDKYNYGIMIDAGSTGSRIYIYEWDAKANCKYAPYIKPSLYRDGPNKGKQFTIRKSGGLAKANPSDIPNYFKELITPALQFVPVNKRSQTPIFLKATAGMRTIPRALANKILDATKLVLGKSGFKFDDKFGAQVIPGEFEGVFGWMAANYITDVFSDQSQQVESKGYFDMGGSSMQGVFEPKEIPIENAFPININSTSKIIYTHSYLRFGRNDAQDRYYKNLLKASPAQGNVNSNLASPCAIKGYTETQTINSKNITVTGQSNFDDCMKQTYSLLNKETECFTDTCAINGEFLAEIPSSMELYATSTFSETARFFKCSGKKPIKCLLESAKKECNSDMQTYVKNNEKAKNDWDFWNYCFNAAYIVNLLKDGYGMSLDRELTFSNDIGGIDIGWTLGAMVYEVNLLREKGQCCDKEDGGAYSRYPTKNKSNNNY</sequence>
<evidence type="ECO:0000313" key="8">
    <source>
        <dbReference type="EMBL" id="KXN69900.1"/>
    </source>
</evidence>
<evidence type="ECO:0000256" key="5">
    <source>
        <dbReference type="PIRSR" id="PIRSR600407-1"/>
    </source>
</evidence>
<dbReference type="GO" id="GO:0005524">
    <property type="term" value="F:ATP binding"/>
    <property type="evidence" value="ECO:0007669"/>
    <property type="project" value="UniProtKB-KW"/>
</dbReference>
<dbReference type="GO" id="GO:0016020">
    <property type="term" value="C:membrane"/>
    <property type="evidence" value="ECO:0007669"/>
    <property type="project" value="TreeGrafter"/>
</dbReference>
<evidence type="ECO:0000256" key="6">
    <source>
        <dbReference type="PIRSR" id="PIRSR600407-2"/>
    </source>
</evidence>
<feature type="signal peptide" evidence="7">
    <location>
        <begin position="1"/>
        <end position="21"/>
    </location>
</feature>
<dbReference type="OMA" id="GNAISDM"/>
<feature type="chain" id="PRO_5007294508" description="guanosine-diphosphatase" evidence="7">
    <location>
        <begin position="22"/>
        <end position="487"/>
    </location>
</feature>
<name>A0A137P4F1_CONC2</name>
<dbReference type="STRING" id="796925.A0A137P4F1"/>
<evidence type="ECO:0000256" key="2">
    <source>
        <dbReference type="ARBA" id="ARBA00022801"/>
    </source>
</evidence>
<dbReference type="InterPro" id="IPR000407">
    <property type="entry name" value="GDA1_CD39_NTPase"/>
</dbReference>
<keyword evidence="9" id="KW-1185">Reference proteome</keyword>
<accession>A0A137P4F1</accession>
<comment type="function">
    <text evidence="3">After transfer of sugars to endogenous macromolecular acceptors, the enzyme converts nucleoside diphosphates to nucleoside monophosphates which in turn exit the Golgi lumen in a coupled antiporter reaction, allowing entry of additional nucleotide sugar from the cytosol.</text>
</comment>
<proteinExistence type="inferred from homology"/>
<feature type="binding site" evidence="6">
    <location>
        <begin position="226"/>
        <end position="230"/>
    </location>
    <ligand>
        <name>ATP</name>
        <dbReference type="ChEBI" id="CHEBI:30616"/>
    </ligand>
</feature>
<keyword evidence="2" id="KW-0378">Hydrolase</keyword>
<evidence type="ECO:0000256" key="1">
    <source>
        <dbReference type="ARBA" id="ARBA00009283"/>
    </source>
</evidence>
<dbReference type="CDD" id="cd24003">
    <property type="entry name" value="ASKHA_NBD_GDA1_CD39_NTPase"/>
    <property type="match status" value="1"/>
</dbReference>
<dbReference type="GO" id="GO:0045134">
    <property type="term" value="F:UDP phosphatase activity"/>
    <property type="evidence" value="ECO:0007669"/>
    <property type="project" value="TreeGrafter"/>
</dbReference>
<evidence type="ECO:0000256" key="4">
    <source>
        <dbReference type="ARBA" id="ARBA00038903"/>
    </source>
</evidence>
<dbReference type="EC" id="3.6.1.42" evidence="4"/>
<evidence type="ECO:0000256" key="7">
    <source>
        <dbReference type="SAM" id="SignalP"/>
    </source>
</evidence>
<dbReference type="AlphaFoldDB" id="A0A137P4F1"/>
<evidence type="ECO:0000313" key="9">
    <source>
        <dbReference type="Proteomes" id="UP000070444"/>
    </source>
</evidence>
<dbReference type="OrthoDB" id="6372431at2759"/>